<dbReference type="EMBL" id="AXUN02000146">
    <property type="protein sequence ID" value="ETA81184.1"/>
    <property type="molecule type" value="Genomic_DNA"/>
</dbReference>
<feature type="domain" description="FMN-binding" evidence="2">
    <location>
        <begin position="39"/>
        <end position="113"/>
    </location>
</feature>
<dbReference type="AlphaFoldDB" id="V7I7H8"/>
<evidence type="ECO:0000313" key="3">
    <source>
        <dbReference type="EMBL" id="ETA81184.1"/>
    </source>
</evidence>
<keyword evidence="4" id="KW-1185">Reference proteome</keyword>
<feature type="chain" id="PRO_5004762535" evidence="1">
    <location>
        <begin position="27"/>
        <end position="114"/>
    </location>
</feature>
<organism evidence="3 4">
    <name type="scientific">Youngiibacter fragilis 232.1</name>
    <dbReference type="NCBI Taxonomy" id="994573"/>
    <lineage>
        <taxon>Bacteria</taxon>
        <taxon>Bacillati</taxon>
        <taxon>Bacillota</taxon>
        <taxon>Clostridia</taxon>
        <taxon>Eubacteriales</taxon>
        <taxon>Clostridiaceae</taxon>
        <taxon>Youngiibacter</taxon>
    </lineage>
</organism>
<sequence length="114" mass="11544">MRKAVFGRVAAAMVLGLAVTACGSSAKWKDGTFTGAAEGMHGDVEMSVTISGGKITKIDVVSQSETKGVSDAAFEQVPGKIMEKQGIEVDTVAGATISSKAIIGAVEEALGKAK</sequence>
<dbReference type="GO" id="GO:0010181">
    <property type="term" value="F:FMN binding"/>
    <property type="evidence" value="ECO:0007669"/>
    <property type="project" value="InterPro"/>
</dbReference>
<dbReference type="Pfam" id="PF04205">
    <property type="entry name" value="FMN_bind"/>
    <property type="match status" value="1"/>
</dbReference>
<feature type="signal peptide" evidence="1">
    <location>
        <begin position="1"/>
        <end position="26"/>
    </location>
</feature>
<proteinExistence type="predicted"/>
<reference evidence="3 4" key="1">
    <citation type="journal article" date="2014" name="Genome Announc.">
        <title>Genome Sequence of Youngiibacter fragilis, the Type Strain of the Genus Youngiibacter.</title>
        <authorList>
            <person name="Wawrik C.B."/>
            <person name="Callaghan A.V."/>
            <person name="Stamps B.W."/>
            <person name="Wawrik B."/>
        </authorList>
    </citation>
    <scope>NUCLEOTIDE SEQUENCE [LARGE SCALE GENOMIC DNA]</scope>
    <source>
        <strain evidence="3 4">232.1</strain>
    </source>
</reference>
<dbReference type="OrthoDB" id="9806398at2"/>
<dbReference type="PROSITE" id="PS51257">
    <property type="entry name" value="PROKAR_LIPOPROTEIN"/>
    <property type="match status" value="1"/>
</dbReference>
<comment type="caution">
    <text evidence="3">The sequence shown here is derived from an EMBL/GenBank/DDBJ whole genome shotgun (WGS) entry which is preliminary data.</text>
</comment>
<dbReference type="STRING" id="994573.T472_0207640"/>
<dbReference type="eggNOG" id="COG3976">
    <property type="taxonomic scope" value="Bacteria"/>
</dbReference>
<name>V7I7H8_9CLOT</name>
<dbReference type="Gene3D" id="3.90.1010.20">
    <property type="match status" value="1"/>
</dbReference>
<evidence type="ECO:0000313" key="4">
    <source>
        <dbReference type="Proteomes" id="UP000017747"/>
    </source>
</evidence>
<gene>
    <name evidence="3" type="ORF">T472_0207640</name>
</gene>
<evidence type="ECO:0000259" key="2">
    <source>
        <dbReference type="SMART" id="SM00900"/>
    </source>
</evidence>
<dbReference type="InterPro" id="IPR007329">
    <property type="entry name" value="FMN-bd"/>
</dbReference>
<accession>V7I7H8</accession>
<dbReference type="Proteomes" id="UP000017747">
    <property type="component" value="Unassembled WGS sequence"/>
</dbReference>
<dbReference type="SMART" id="SM00900">
    <property type="entry name" value="FMN_bind"/>
    <property type="match status" value="1"/>
</dbReference>
<evidence type="ECO:0000256" key="1">
    <source>
        <dbReference type="SAM" id="SignalP"/>
    </source>
</evidence>
<protein>
    <submittedName>
        <fullName evidence="3">FMN-binding protein</fullName>
    </submittedName>
</protein>
<dbReference type="RefSeq" id="WP_023384255.1">
    <property type="nucleotide sequence ID" value="NZ_AXUN02000146.1"/>
</dbReference>
<keyword evidence="1" id="KW-0732">Signal</keyword>
<dbReference type="GO" id="GO:0016020">
    <property type="term" value="C:membrane"/>
    <property type="evidence" value="ECO:0007669"/>
    <property type="project" value="InterPro"/>
</dbReference>